<comment type="caution">
    <text evidence="1">The sequence shown here is derived from an EMBL/GenBank/DDBJ whole genome shotgun (WGS) entry which is preliminary data.</text>
</comment>
<dbReference type="HOGENOM" id="CLU_2974093_0_0_9"/>
<dbReference type="OrthoDB" id="9774608at2"/>
<reference evidence="1 2" key="1">
    <citation type="submission" date="2013-04" db="EMBL/GenBank/DDBJ databases">
        <title>Draft genome of the heavy metal tolerant bacterium Lysinibacillus sphaericus strain OT4b.31.</title>
        <authorList>
            <person name="Pena-Montenegro T.D."/>
            <person name="Dussan J."/>
        </authorList>
    </citation>
    <scope>NUCLEOTIDE SEQUENCE [LARGE SCALE GENOMIC DNA]</scope>
    <source>
        <strain evidence="1 2">OT4b.31</strain>
    </source>
</reference>
<sequence length="58" mass="6835">MLFPQKSPPALQSTHVRNDRQSSIEPIVLKMTFIQYVFSIRSMRQTIKEIQGATFKYF</sequence>
<evidence type="ECO:0000313" key="1">
    <source>
        <dbReference type="EMBL" id="EON73142.1"/>
    </source>
</evidence>
<accession>R7ZG85</accession>
<proteinExistence type="predicted"/>
<gene>
    <name evidence="1" type="ORF">H131_06673</name>
</gene>
<evidence type="ECO:0000313" key="2">
    <source>
        <dbReference type="Proteomes" id="UP000013911"/>
    </source>
</evidence>
<dbReference type="AlphaFoldDB" id="R7ZG85"/>
<organism evidence="1 2">
    <name type="scientific">Lysinibacillus sphaericus OT4b.31</name>
    <dbReference type="NCBI Taxonomy" id="1285586"/>
    <lineage>
        <taxon>Bacteria</taxon>
        <taxon>Bacillati</taxon>
        <taxon>Bacillota</taxon>
        <taxon>Bacilli</taxon>
        <taxon>Bacillales</taxon>
        <taxon>Bacillaceae</taxon>
        <taxon>Lysinibacillus</taxon>
    </lineage>
</organism>
<name>R7ZG85_LYSSH</name>
<dbReference type="Proteomes" id="UP000013911">
    <property type="component" value="Unassembled WGS sequence"/>
</dbReference>
<dbReference type="EMBL" id="AQPX01000013">
    <property type="protein sequence ID" value="EON73142.1"/>
    <property type="molecule type" value="Genomic_DNA"/>
</dbReference>
<protein>
    <submittedName>
        <fullName evidence="1">Transposase</fullName>
    </submittedName>
</protein>